<feature type="chain" id="PRO_5039210636" evidence="3">
    <location>
        <begin position="42"/>
        <end position="507"/>
    </location>
</feature>
<keyword evidence="3" id="KW-0732">Signal</keyword>
<feature type="compositionally biased region" description="Gly residues" evidence="1">
    <location>
        <begin position="461"/>
        <end position="471"/>
    </location>
</feature>
<keyword evidence="2" id="KW-1133">Transmembrane helix</keyword>
<sequence length="507" mass="53472">MWHLSHRRLEKGLAVSPSLLRRAAPVALSSLALLSAGVALAPTASASSHREAPLISGMPKDDATDVYAFRSPDAPDTLTILGNFIPFEDPAGGPNFYPFDDDALYNINIDNDGDGKADIVYQFEFSSSYQNPGTFLYNTGPVTSLTDPDLNFRQIYTVRRIEGGSSPRVLHRAPVAPSYVGAASMPDYASLRQQAVVPFDRSGATGTSFAGQADDPFFLDLRVFDLLYGGNLSEVGNDSLRGYNVNTLGIQVPIKDLVKDGDPVVGVWTTVTKENAKRQQVQVSRLGNPLVNEVVIPVKDKDAWNASKPQDDAQFAPYVTAPELPHLLNAVYGLPVPAEPRNDLVSVFLTGVKGLNQPAHVTPAEELRVNTSTPVAAHPDRLGVLGGDVQGFPNGRRLGDDVIDISLQAVAGELVGYPNDLGDGVDANDAGFTSSFPYVALPHSGSIPKGSDSTSVSLLTGGSGHHGGNGPGALRSAAPGLVGTAAAGLLLLGLTGTYARRRRSVTA</sequence>
<feature type="transmembrane region" description="Helical" evidence="2">
    <location>
        <begin position="480"/>
        <end position="499"/>
    </location>
</feature>
<accession>A0A4Q7NA43</accession>
<evidence type="ECO:0000256" key="2">
    <source>
        <dbReference type="SAM" id="Phobius"/>
    </source>
</evidence>
<dbReference type="EMBL" id="SGXD01000007">
    <property type="protein sequence ID" value="RZS79000.1"/>
    <property type="molecule type" value="Genomic_DNA"/>
</dbReference>
<name>A0A4Q7NA43_9ACTN</name>
<keyword evidence="2" id="KW-0812">Transmembrane</keyword>
<dbReference type="Pfam" id="PF14224">
    <property type="entry name" value="DUF4331"/>
    <property type="match status" value="1"/>
</dbReference>
<evidence type="ECO:0000256" key="1">
    <source>
        <dbReference type="SAM" id="MobiDB-lite"/>
    </source>
</evidence>
<evidence type="ECO:0000313" key="4">
    <source>
        <dbReference type="EMBL" id="RZS79000.1"/>
    </source>
</evidence>
<feature type="compositionally biased region" description="Low complexity" evidence="1">
    <location>
        <begin position="450"/>
        <end position="460"/>
    </location>
</feature>
<proteinExistence type="predicted"/>
<keyword evidence="5" id="KW-1185">Reference proteome</keyword>
<dbReference type="AlphaFoldDB" id="A0A4Q7NA43"/>
<organism evidence="4 5">
    <name type="scientific">Motilibacter rhizosphaerae</name>
    <dbReference type="NCBI Taxonomy" id="598652"/>
    <lineage>
        <taxon>Bacteria</taxon>
        <taxon>Bacillati</taxon>
        <taxon>Actinomycetota</taxon>
        <taxon>Actinomycetes</taxon>
        <taxon>Motilibacterales</taxon>
        <taxon>Motilibacteraceae</taxon>
        <taxon>Motilibacter</taxon>
    </lineage>
</organism>
<evidence type="ECO:0000313" key="5">
    <source>
        <dbReference type="Proteomes" id="UP000293638"/>
    </source>
</evidence>
<gene>
    <name evidence="4" type="ORF">EV189_3870</name>
</gene>
<dbReference type="Proteomes" id="UP000293638">
    <property type="component" value="Unassembled WGS sequence"/>
</dbReference>
<feature type="region of interest" description="Disordered" evidence="1">
    <location>
        <begin position="446"/>
        <end position="472"/>
    </location>
</feature>
<evidence type="ECO:0000256" key="3">
    <source>
        <dbReference type="SAM" id="SignalP"/>
    </source>
</evidence>
<keyword evidence="2" id="KW-0472">Membrane</keyword>
<comment type="caution">
    <text evidence="4">The sequence shown here is derived from an EMBL/GenBank/DDBJ whole genome shotgun (WGS) entry which is preliminary data.</text>
</comment>
<reference evidence="4 5" key="1">
    <citation type="submission" date="2019-02" db="EMBL/GenBank/DDBJ databases">
        <title>Genomic Encyclopedia of Type Strains, Phase IV (KMG-IV): sequencing the most valuable type-strain genomes for metagenomic binning, comparative biology and taxonomic classification.</title>
        <authorList>
            <person name="Goeker M."/>
        </authorList>
    </citation>
    <scope>NUCLEOTIDE SEQUENCE [LARGE SCALE GENOMIC DNA]</scope>
    <source>
        <strain evidence="4 5">DSM 45622</strain>
    </source>
</reference>
<dbReference type="InterPro" id="IPR025566">
    <property type="entry name" value="DUF4331"/>
</dbReference>
<protein>
    <submittedName>
        <fullName evidence="4">Uncharacterized protein DUF4331</fullName>
    </submittedName>
</protein>
<feature type="signal peptide" evidence="3">
    <location>
        <begin position="1"/>
        <end position="41"/>
    </location>
</feature>